<dbReference type="Proteomes" id="UP000222106">
    <property type="component" value="Unassembled WGS sequence"/>
</dbReference>
<evidence type="ECO:0000256" key="4">
    <source>
        <dbReference type="ARBA" id="ARBA00022989"/>
    </source>
</evidence>
<feature type="region of interest" description="Disordered" evidence="8">
    <location>
        <begin position="1"/>
        <end position="25"/>
    </location>
</feature>
<comment type="caution">
    <text evidence="9">The sequence shown here is derived from an EMBL/GenBank/DDBJ whole genome shotgun (WGS) entry which is preliminary data.</text>
</comment>
<gene>
    <name evidence="7" type="primary">crgA</name>
    <name evidence="9" type="ORF">ATJ97_2284</name>
</gene>
<dbReference type="RefSeq" id="WP_098483812.1">
    <property type="nucleotide sequence ID" value="NZ_PDJI01000004.1"/>
</dbReference>
<accession>A0A2A9ENF3</accession>
<keyword evidence="6 7" id="KW-0131">Cell cycle</keyword>
<feature type="compositionally biased region" description="Basic residues" evidence="8">
    <location>
        <begin position="1"/>
        <end position="10"/>
    </location>
</feature>
<keyword evidence="1 7" id="KW-1003">Cell membrane</keyword>
<evidence type="ECO:0000256" key="3">
    <source>
        <dbReference type="ARBA" id="ARBA00022692"/>
    </source>
</evidence>
<comment type="similarity">
    <text evidence="7">Belongs to the CrgA family.</text>
</comment>
<dbReference type="InterPro" id="IPR009619">
    <property type="entry name" value="CrgA"/>
</dbReference>
<evidence type="ECO:0000256" key="8">
    <source>
        <dbReference type="SAM" id="MobiDB-lite"/>
    </source>
</evidence>
<sequence>MPESKKRKKVTPNGNQPRPAATPAASPRWWAPTMVTLMVLGLVFVVLTYLTKGNLPVPSLGNWNLAIGFGVMIVGFFMTLRWR</sequence>
<evidence type="ECO:0000256" key="1">
    <source>
        <dbReference type="ARBA" id="ARBA00022475"/>
    </source>
</evidence>
<dbReference type="HAMAP" id="MF_00631">
    <property type="entry name" value="CrgA"/>
    <property type="match status" value="1"/>
</dbReference>
<organism evidence="9 10">
    <name type="scientific">Georgenia soli</name>
    <dbReference type="NCBI Taxonomy" id="638953"/>
    <lineage>
        <taxon>Bacteria</taxon>
        <taxon>Bacillati</taxon>
        <taxon>Actinomycetota</taxon>
        <taxon>Actinomycetes</taxon>
        <taxon>Micrococcales</taxon>
        <taxon>Bogoriellaceae</taxon>
        <taxon>Georgenia</taxon>
    </lineage>
</organism>
<evidence type="ECO:0000256" key="7">
    <source>
        <dbReference type="HAMAP-Rule" id="MF_00631"/>
    </source>
</evidence>
<keyword evidence="4 7" id="KW-1133">Transmembrane helix</keyword>
<evidence type="ECO:0000256" key="6">
    <source>
        <dbReference type="ARBA" id="ARBA00023306"/>
    </source>
</evidence>
<evidence type="ECO:0000313" key="10">
    <source>
        <dbReference type="Proteomes" id="UP000222106"/>
    </source>
</evidence>
<evidence type="ECO:0000313" key="9">
    <source>
        <dbReference type="EMBL" id="PFG39770.1"/>
    </source>
</evidence>
<dbReference type="OrthoDB" id="5189646at2"/>
<dbReference type="AlphaFoldDB" id="A0A2A9ENF3"/>
<comment type="function">
    <text evidence="7">Involved in cell division.</text>
</comment>
<evidence type="ECO:0000256" key="5">
    <source>
        <dbReference type="ARBA" id="ARBA00023136"/>
    </source>
</evidence>
<keyword evidence="2 7" id="KW-0132">Cell division</keyword>
<feature type="transmembrane region" description="Helical" evidence="7">
    <location>
        <begin position="62"/>
        <end position="80"/>
    </location>
</feature>
<keyword evidence="10" id="KW-1185">Reference proteome</keyword>
<dbReference type="GO" id="GO:0005886">
    <property type="term" value="C:plasma membrane"/>
    <property type="evidence" value="ECO:0007669"/>
    <property type="project" value="UniProtKB-SubCell"/>
</dbReference>
<dbReference type="Pfam" id="PF06781">
    <property type="entry name" value="CrgA"/>
    <property type="match status" value="1"/>
</dbReference>
<dbReference type="EMBL" id="PDJI01000004">
    <property type="protein sequence ID" value="PFG39770.1"/>
    <property type="molecule type" value="Genomic_DNA"/>
</dbReference>
<keyword evidence="3 7" id="KW-0812">Transmembrane</keyword>
<reference evidence="9 10" key="1">
    <citation type="submission" date="2017-10" db="EMBL/GenBank/DDBJ databases">
        <title>Sequencing the genomes of 1000 actinobacteria strains.</title>
        <authorList>
            <person name="Klenk H.-P."/>
        </authorList>
    </citation>
    <scope>NUCLEOTIDE SEQUENCE [LARGE SCALE GENOMIC DNA]</scope>
    <source>
        <strain evidence="9 10">DSM 21838</strain>
    </source>
</reference>
<keyword evidence="5 7" id="KW-0472">Membrane</keyword>
<name>A0A2A9ENF3_9MICO</name>
<proteinExistence type="inferred from homology"/>
<comment type="subcellular location">
    <subcellularLocation>
        <location evidence="7">Cell membrane</location>
        <topology evidence="7">Multi-pass membrane protein</topology>
    </subcellularLocation>
</comment>
<dbReference type="GO" id="GO:0051301">
    <property type="term" value="P:cell division"/>
    <property type="evidence" value="ECO:0007669"/>
    <property type="project" value="UniProtKB-UniRule"/>
</dbReference>
<feature type="transmembrane region" description="Helical" evidence="7">
    <location>
        <begin position="29"/>
        <end position="50"/>
    </location>
</feature>
<evidence type="ECO:0000256" key="2">
    <source>
        <dbReference type="ARBA" id="ARBA00022618"/>
    </source>
</evidence>
<protein>
    <recommendedName>
        <fullName evidence="7">Cell division protein CrgA</fullName>
    </recommendedName>
</protein>